<feature type="domain" description="Zn(2)-C6 fungal-type" evidence="8">
    <location>
        <begin position="199"/>
        <end position="232"/>
    </location>
</feature>
<reference evidence="9 10" key="1">
    <citation type="journal article" date="2014" name="Genome Announc.">
        <title>Genome sequence of the basidiomycetous fungus Pseudozyma aphidis DSM70725, an efficient producer of biosurfactant mannosylerythritol lipids.</title>
        <authorList>
            <person name="Lorenz S."/>
            <person name="Guenther M."/>
            <person name="Grumaz C."/>
            <person name="Rupp S."/>
            <person name="Zibek S."/>
            <person name="Sohn K."/>
        </authorList>
    </citation>
    <scope>NUCLEOTIDE SEQUENCE [LARGE SCALE GENOMIC DNA]</scope>
    <source>
        <strain evidence="10">ATCC 32657 / CBS 517.83 / DSM 70725 / JCM 10318 / NBRC 10182 / NRRL Y-7954 / St-0401</strain>
    </source>
</reference>
<dbReference type="HOGENOM" id="CLU_308864_0_0_1"/>
<feature type="region of interest" description="Disordered" evidence="7">
    <location>
        <begin position="402"/>
        <end position="434"/>
    </location>
</feature>
<dbReference type="SUPFAM" id="SSF57701">
    <property type="entry name" value="Zn2/Cys6 DNA-binding domain"/>
    <property type="match status" value="1"/>
</dbReference>
<evidence type="ECO:0000256" key="1">
    <source>
        <dbReference type="ARBA" id="ARBA00004123"/>
    </source>
</evidence>
<dbReference type="CDD" id="cd12148">
    <property type="entry name" value="fungal_TF_MHR"/>
    <property type="match status" value="1"/>
</dbReference>
<dbReference type="InterPro" id="IPR051089">
    <property type="entry name" value="prtT"/>
</dbReference>
<evidence type="ECO:0000313" key="10">
    <source>
        <dbReference type="Proteomes" id="UP000019462"/>
    </source>
</evidence>
<keyword evidence="4" id="KW-0238">DNA-binding</keyword>
<evidence type="ECO:0000256" key="4">
    <source>
        <dbReference type="ARBA" id="ARBA00023125"/>
    </source>
</evidence>
<evidence type="ECO:0000313" key="9">
    <source>
        <dbReference type="EMBL" id="ETS63623.1"/>
    </source>
</evidence>
<dbReference type="EMBL" id="AWNI01000008">
    <property type="protein sequence ID" value="ETS63623.1"/>
    <property type="molecule type" value="Genomic_DNA"/>
</dbReference>
<dbReference type="GO" id="GO:0005634">
    <property type="term" value="C:nucleus"/>
    <property type="evidence" value="ECO:0007669"/>
    <property type="project" value="UniProtKB-SubCell"/>
</dbReference>
<dbReference type="Proteomes" id="UP000019462">
    <property type="component" value="Unassembled WGS sequence"/>
</dbReference>
<feature type="compositionally biased region" description="Basic residues" evidence="7">
    <location>
        <begin position="901"/>
        <end position="911"/>
    </location>
</feature>
<dbReference type="GO" id="GO:0006351">
    <property type="term" value="P:DNA-templated transcription"/>
    <property type="evidence" value="ECO:0007669"/>
    <property type="project" value="InterPro"/>
</dbReference>
<evidence type="ECO:0000256" key="6">
    <source>
        <dbReference type="ARBA" id="ARBA00023242"/>
    </source>
</evidence>
<dbReference type="GO" id="GO:0000981">
    <property type="term" value="F:DNA-binding transcription factor activity, RNA polymerase II-specific"/>
    <property type="evidence" value="ECO:0007669"/>
    <property type="project" value="InterPro"/>
</dbReference>
<dbReference type="CDD" id="cd00067">
    <property type="entry name" value="GAL4"/>
    <property type="match status" value="1"/>
</dbReference>
<dbReference type="Pfam" id="PF00172">
    <property type="entry name" value="Zn_clus"/>
    <property type="match status" value="1"/>
</dbReference>
<dbReference type="SMART" id="SM00066">
    <property type="entry name" value="GAL4"/>
    <property type="match status" value="1"/>
</dbReference>
<dbReference type="PANTHER" id="PTHR31845">
    <property type="entry name" value="FINGER DOMAIN PROTEIN, PUTATIVE-RELATED"/>
    <property type="match status" value="1"/>
</dbReference>
<evidence type="ECO:0000256" key="7">
    <source>
        <dbReference type="SAM" id="MobiDB-lite"/>
    </source>
</evidence>
<protein>
    <recommendedName>
        <fullName evidence="8">Zn(2)-C6 fungal-type domain-containing protein</fullName>
    </recommendedName>
</protein>
<organism evidence="9 10">
    <name type="scientific">Moesziomyces aphidis</name>
    <name type="common">Pseudozyma aphidis</name>
    <dbReference type="NCBI Taxonomy" id="84754"/>
    <lineage>
        <taxon>Eukaryota</taxon>
        <taxon>Fungi</taxon>
        <taxon>Dikarya</taxon>
        <taxon>Basidiomycota</taxon>
        <taxon>Ustilaginomycotina</taxon>
        <taxon>Ustilaginomycetes</taxon>
        <taxon>Ustilaginales</taxon>
        <taxon>Ustilaginaceae</taxon>
        <taxon>Moesziomyces</taxon>
    </lineage>
</organism>
<sequence>MWEGSAAHPRCFGRPSLSSIGTGAAQLAVLASDPADFDFACPASKHRPSPATGSTSAAPTGATRPVDSARPLSPPDITVSRLVKACDRWPELSKAQWVGVWKAAAWNWVLVSRQLAARVQQGKRPHHTSGQIFPPASAVRQRATQPRYAILAFSLDPILAASTPPPRPPSTTIRFFIDSVDSMDEELVDDRPRIRNSQACLECRKAKIKCNGKRKDAQNCSRCEAKGLDCSWTASRRGKKPGTKNLATRAREQSEALQRQLEHQLHTKVDRSSPPAYDSQPSLYRQAWDSASQPRASTSYPPHPAQTEQRLMHRHGSDASNHQSPQSTATASSSSGSHLSSSVPTAMSSNGHNGSHTSNFSGNSSRRTSKYHDGLLIRESRMPPSSTNPLLCLSEAALGKRCTESDSEEDELAADNEPAEADAQLLGDQKDGKKRSALHPYVDDLANEEDDAQAKSARDIASMLESSGWTRSCLAHAACERASYFSGASASASWDTRRCDPLEQGIVTMDEARRLFQLFMDTVHEQFCILDPVIHNVATIKESSNFLFSVILAIATSIDRSPRSIRQFELLRKLVDSLVVEVLSRNVKSVEVVKGLIVWPMWAHLTPLMAEDRAWLLIGTAARMAKELDLAMRDDVSQEDELARRHARDRSRTWALAAIMERSFSSFSGQRPNTTLDVDWGTLNDWLKSPISLDGDIQIVAFLHLRRIEEIMRTRIFSQSYYEVGSIESIRVSANVLLEAWSEAWCEHPALDKHPLTSTIMRIIGLHVRVLINTHAIRESDRRRAICESSNMRILRVCGESVKAARECCVMLLKDACRLALDNLQGQAHTVSRIVAAMLGWSGVHLLKNGPIDTRGLVVQLGLLLAGDPLDSAHSRSFARFYGRFILSLSAELVERDRAEKHRRKRQRLRGSSHMSTGSSGVGIASPRGEASNMARGNTAGGAVASHDAGKAVVAPGLGTSVPAAAMSDMAFAFESAAQSGLQTPGMMGRPAMVSHPGAAASSMSPSVSNAAGQSHAYMPAAGTGAAGSTNNMAGMLSGGSGAGGTSPFSSAYRSATVPSSMASNGASGLDPVTSTWLGTDDLLDQYMQSILPIFNDFDHATNNTMMNSIGGGGGVGVPISEVGR</sequence>
<dbReference type="OrthoDB" id="3163292at2759"/>
<dbReference type="InterPro" id="IPR036864">
    <property type="entry name" value="Zn2-C6_fun-type_DNA-bd_sf"/>
</dbReference>
<feature type="compositionally biased region" description="Acidic residues" evidence="7">
    <location>
        <begin position="405"/>
        <end position="420"/>
    </location>
</feature>
<keyword evidence="5" id="KW-0804">Transcription</keyword>
<dbReference type="SMART" id="SM00906">
    <property type="entry name" value="Fungal_trans"/>
    <property type="match status" value="1"/>
</dbReference>
<keyword evidence="3" id="KW-0805">Transcription regulation</keyword>
<evidence type="ECO:0000256" key="5">
    <source>
        <dbReference type="ARBA" id="ARBA00023163"/>
    </source>
</evidence>
<name>W3VPL0_MOEAP</name>
<keyword evidence="6" id="KW-0539">Nucleus</keyword>
<evidence type="ECO:0000256" key="2">
    <source>
        <dbReference type="ARBA" id="ARBA00022723"/>
    </source>
</evidence>
<feature type="compositionally biased region" description="Basic and acidic residues" evidence="7">
    <location>
        <begin position="249"/>
        <end position="271"/>
    </location>
</feature>
<feature type="region of interest" description="Disordered" evidence="7">
    <location>
        <begin position="235"/>
        <end position="369"/>
    </location>
</feature>
<evidence type="ECO:0000256" key="3">
    <source>
        <dbReference type="ARBA" id="ARBA00023015"/>
    </source>
</evidence>
<feature type="compositionally biased region" description="Low complexity" evidence="7">
    <location>
        <begin position="49"/>
        <end position="65"/>
    </location>
</feature>
<feature type="compositionally biased region" description="Polar residues" evidence="7">
    <location>
        <begin position="279"/>
        <end position="300"/>
    </location>
</feature>
<accession>W3VPL0</accession>
<dbReference type="InterPro" id="IPR007219">
    <property type="entry name" value="XnlR_reg_dom"/>
</dbReference>
<feature type="region of interest" description="Disordered" evidence="7">
    <location>
        <begin position="41"/>
        <end position="73"/>
    </location>
</feature>
<dbReference type="PANTHER" id="PTHR31845:SF19">
    <property type="entry name" value="TRANSCRIPTION FACTOR DOMAIN-CONTAINING PROTEIN"/>
    <property type="match status" value="1"/>
</dbReference>
<comment type="subcellular location">
    <subcellularLocation>
        <location evidence="1">Nucleus</location>
    </subcellularLocation>
</comment>
<gene>
    <name evidence="9" type="ORF">PaG_01922</name>
</gene>
<evidence type="ECO:0000259" key="8">
    <source>
        <dbReference type="PROSITE" id="PS50048"/>
    </source>
</evidence>
<feature type="region of interest" description="Disordered" evidence="7">
    <location>
        <begin position="898"/>
        <end position="927"/>
    </location>
</feature>
<keyword evidence="2" id="KW-0479">Metal-binding</keyword>
<dbReference type="AlphaFoldDB" id="W3VPL0"/>
<dbReference type="PROSITE" id="PS50048">
    <property type="entry name" value="ZN2_CY6_FUNGAL_2"/>
    <property type="match status" value="1"/>
</dbReference>
<keyword evidence="10" id="KW-1185">Reference proteome</keyword>
<comment type="caution">
    <text evidence="9">The sequence shown here is derived from an EMBL/GenBank/DDBJ whole genome shotgun (WGS) entry which is preliminary data.</text>
</comment>
<dbReference type="GO" id="GO:0008270">
    <property type="term" value="F:zinc ion binding"/>
    <property type="evidence" value="ECO:0007669"/>
    <property type="project" value="InterPro"/>
</dbReference>
<feature type="compositionally biased region" description="Low complexity" evidence="7">
    <location>
        <begin position="322"/>
        <end position="365"/>
    </location>
</feature>
<dbReference type="InterPro" id="IPR001138">
    <property type="entry name" value="Zn2Cys6_DnaBD"/>
</dbReference>
<dbReference type="Gene3D" id="4.10.240.10">
    <property type="entry name" value="Zn(2)-C6 fungal-type DNA-binding domain"/>
    <property type="match status" value="1"/>
</dbReference>
<proteinExistence type="predicted"/>
<dbReference type="PROSITE" id="PS00463">
    <property type="entry name" value="ZN2_CY6_FUNGAL_1"/>
    <property type="match status" value="1"/>
</dbReference>
<dbReference type="GO" id="GO:0000976">
    <property type="term" value="F:transcription cis-regulatory region binding"/>
    <property type="evidence" value="ECO:0007669"/>
    <property type="project" value="TreeGrafter"/>
</dbReference>